<protein>
    <submittedName>
        <fullName evidence="3">NYN domain-containing protein</fullName>
    </submittedName>
</protein>
<dbReference type="GO" id="GO:0004540">
    <property type="term" value="F:RNA nuclease activity"/>
    <property type="evidence" value="ECO:0007669"/>
    <property type="project" value="InterPro"/>
</dbReference>
<evidence type="ECO:0000259" key="1">
    <source>
        <dbReference type="Pfam" id="PF01936"/>
    </source>
</evidence>
<proteinExistence type="predicted"/>
<dbReference type="PANTHER" id="PTHR35458:SF8">
    <property type="entry name" value="SLR0650 PROTEIN"/>
    <property type="match status" value="1"/>
</dbReference>
<evidence type="ECO:0000313" key="2">
    <source>
        <dbReference type="EMBL" id="MCZ3367075.1"/>
    </source>
</evidence>
<accession>A0A9E5A9F5</accession>
<reference evidence="3" key="1">
    <citation type="submission" date="2022-12" db="EMBL/GenBank/DDBJ databases">
        <title>Reclassification of two methanogenic archaea species isolated from the Kolyma lowland permafrost.</title>
        <authorList>
            <person name="Trubitsyn V.E."/>
            <person name="Rivkina E.M."/>
            <person name="Shcherbakova V.A."/>
        </authorList>
    </citation>
    <scope>NUCLEOTIDE SEQUENCE</scope>
    <source>
        <strain evidence="2">M2</strain>
        <strain evidence="3">MK4</strain>
    </source>
</reference>
<dbReference type="Proteomes" id="UP001074446">
    <property type="component" value="Unassembled WGS sequence"/>
</dbReference>
<dbReference type="Proteomes" id="UP001068021">
    <property type="component" value="Unassembled WGS sequence"/>
</dbReference>
<dbReference type="InterPro" id="IPR021139">
    <property type="entry name" value="NYN"/>
</dbReference>
<evidence type="ECO:0000313" key="4">
    <source>
        <dbReference type="Proteomes" id="UP001068021"/>
    </source>
</evidence>
<dbReference type="Gene3D" id="3.40.50.1010">
    <property type="entry name" value="5'-nuclease"/>
    <property type="match status" value="1"/>
</dbReference>
<dbReference type="EMBL" id="JAPVER010000020">
    <property type="protein sequence ID" value="MCZ3367075.1"/>
    <property type="molecule type" value="Genomic_DNA"/>
</dbReference>
<evidence type="ECO:0000313" key="3">
    <source>
        <dbReference type="EMBL" id="MCZ3373778.1"/>
    </source>
</evidence>
<dbReference type="AlphaFoldDB" id="A0A9E5A9F5"/>
<dbReference type="RefSeq" id="WP_048082359.1">
    <property type="nucleotide sequence ID" value="NZ_JAPVER010000020.1"/>
</dbReference>
<dbReference type="InterPro" id="IPR047140">
    <property type="entry name" value="LabA"/>
</dbReference>
<feature type="domain" description="NYN" evidence="1">
    <location>
        <begin position="6"/>
        <end position="151"/>
    </location>
</feature>
<name>A0A9E5A9F5_9EURY</name>
<dbReference type="PANTHER" id="PTHR35458">
    <property type="entry name" value="SLR0755 PROTEIN"/>
    <property type="match status" value="1"/>
</dbReference>
<organism evidence="3">
    <name type="scientific">Methanobacterium veterum</name>
    <dbReference type="NCBI Taxonomy" id="408577"/>
    <lineage>
        <taxon>Archaea</taxon>
        <taxon>Methanobacteriati</taxon>
        <taxon>Methanobacteriota</taxon>
        <taxon>Methanomada group</taxon>
        <taxon>Methanobacteria</taxon>
        <taxon>Methanobacteriales</taxon>
        <taxon>Methanobacteriaceae</taxon>
        <taxon>Methanobacterium</taxon>
    </lineage>
</organism>
<keyword evidence="4" id="KW-1185">Reference proteome</keyword>
<dbReference type="Pfam" id="PF01936">
    <property type="entry name" value="NYN"/>
    <property type="match status" value="1"/>
</dbReference>
<dbReference type="EMBL" id="JAPVES010000030">
    <property type="protein sequence ID" value="MCZ3373778.1"/>
    <property type="molecule type" value="Genomic_DNA"/>
</dbReference>
<comment type="caution">
    <text evidence="3">The sequence shown here is derived from an EMBL/GenBank/DDBJ whole genome shotgun (WGS) entry which is preliminary data.</text>
</comment>
<sequence>MLTKGMVFVDGNYFYKGLEDHRIDFCSLGQHLCSPYNRLFRLYYYNVQFKQEINPNTYKEQQKFFDAIRNSDYVILRRANNPYEANIKLIVDMIRYASNDSYDVGILVSNNPIFQPAIEAVKGLSKNIELASFKWNRSRKLRDICDREIEINEKLLNKCPFRK</sequence>
<gene>
    <name evidence="3" type="ORF">O3H35_14100</name>
    <name evidence="2" type="ORF">O3H54_14395</name>
</gene>